<dbReference type="PROSITE" id="PS50234">
    <property type="entry name" value="VWFA"/>
    <property type="match status" value="2"/>
</dbReference>
<evidence type="ECO:0000313" key="3">
    <source>
        <dbReference type="Proteomes" id="UP001558613"/>
    </source>
</evidence>
<name>A0ABR3NI04_9TELE</name>
<feature type="domain" description="VWFA" evidence="1">
    <location>
        <begin position="22"/>
        <end position="194"/>
    </location>
</feature>
<dbReference type="CDD" id="cd01482">
    <property type="entry name" value="vWA_collagen_alphaI-XII-like"/>
    <property type="match status" value="1"/>
</dbReference>
<comment type="caution">
    <text evidence="2">The sequence shown here is derived from an EMBL/GenBank/DDBJ whole genome shotgun (WGS) entry which is preliminary data.</text>
</comment>
<accession>A0ABR3NI04</accession>
<dbReference type="Pfam" id="PF00092">
    <property type="entry name" value="VWA"/>
    <property type="match status" value="2"/>
</dbReference>
<dbReference type="InterPro" id="IPR050525">
    <property type="entry name" value="ECM_Assembly_Org"/>
</dbReference>
<dbReference type="InterPro" id="IPR036465">
    <property type="entry name" value="vWFA_dom_sf"/>
</dbReference>
<evidence type="ECO:0000259" key="1">
    <source>
        <dbReference type="PROSITE" id="PS50234"/>
    </source>
</evidence>
<dbReference type="SMART" id="SM00327">
    <property type="entry name" value="VWA"/>
    <property type="match status" value="2"/>
</dbReference>
<sequence>MIKPSMGLERHGDIFTCETPADIVILVDGSYSIGLKNFETVKSFLGSFVGSFMVGSNQTHIGLVQYSRDPWIEWHLNAYSTKEAVINAVKNLFLKGGSTNTGRALMHILKNSFKAESGSRPDVPKFVILITDGKSSDDALSPAQRLRDAGIELFAIGVKDADEKELRAITSPPEETHMYSVADFDVMISIVEELNRSVCERVSELSREISVNIHTCETPAIADIVILVDRSWSIGRLNFKTVRSFLGMFVRAFAVGSEQTRIGLVLYSKDSWTEWHLNSHSTKGAVIDAIKRLAYKGGNTLTGRALMHILENSFKSESGSRPDVPKIVILITDGKSQDDVLAPAQRLRDAGIELFAIGGKNADENVLRAIASPPEETHVYSVADFTFMLDIIIEGLTRSVCKRISELSKEISDAQSDAPSDLLTSEDTPRRFCVTRPVNL</sequence>
<evidence type="ECO:0000313" key="2">
    <source>
        <dbReference type="EMBL" id="KAL1276421.1"/>
    </source>
</evidence>
<organism evidence="2 3">
    <name type="scientific">Cirrhinus molitorella</name>
    <name type="common">mud carp</name>
    <dbReference type="NCBI Taxonomy" id="172907"/>
    <lineage>
        <taxon>Eukaryota</taxon>
        <taxon>Metazoa</taxon>
        <taxon>Chordata</taxon>
        <taxon>Craniata</taxon>
        <taxon>Vertebrata</taxon>
        <taxon>Euteleostomi</taxon>
        <taxon>Actinopterygii</taxon>
        <taxon>Neopterygii</taxon>
        <taxon>Teleostei</taxon>
        <taxon>Ostariophysi</taxon>
        <taxon>Cypriniformes</taxon>
        <taxon>Cyprinidae</taxon>
        <taxon>Labeoninae</taxon>
        <taxon>Labeonini</taxon>
        <taxon>Cirrhinus</taxon>
    </lineage>
</organism>
<keyword evidence="3" id="KW-1185">Reference proteome</keyword>
<dbReference type="InterPro" id="IPR002035">
    <property type="entry name" value="VWF_A"/>
</dbReference>
<dbReference type="Gene3D" id="3.40.50.410">
    <property type="entry name" value="von Willebrand factor, type A domain"/>
    <property type="match status" value="2"/>
</dbReference>
<protein>
    <recommendedName>
        <fullName evidence="1">VWFA domain-containing protein</fullName>
    </recommendedName>
</protein>
<proteinExistence type="predicted"/>
<feature type="domain" description="VWFA" evidence="1">
    <location>
        <begin position="223"/>
        <end position="396"/>
    </location>
</feature>
<gene>
    <name evidence="2" type="ORF">QQF64_036044</name>
</gene>
<dbReference type="Proteomes" id="UP001558613">
    <property type="component" value="Unassembled WGS sequence"/>
</dbReference>
<reference evidence="2 3" key="1">
    <citation type="submission" date="2023-09" db="EMBL/GenBank/DDBJ databases">
        <authorList>
            <person name="Wang M."/>
        </authorList>
    </citation>
    <scope>NUCLEOTIDE SEQUENCE [LARGE SCALE GENOMIC DNA]</scope>
    <source>
        <strain evidence="2">GT-2023</strain>
        <tissue evidence="2">Liver</tissue>
    </source>
</reference>
<dbReference type="PANTHER" id="PTHR24020:SF15">
    <property type="entry name" value="COLLAGEN ALPHA-1(XIV) CHAIN"/>
    <property type="match status" value="1"/>
</dbReference>
<dbReference type="PANTHER" id="PTHR24020">
    <property type="entry name" value="COLLAGEN ALPHA"/>
    <property type="match status" value="1"/>
</dbReference>
<dbReference type="SUPFAM" id="SSF53300">
    <property type="entry name" value="vWA-like"/>
    <property type="match status" value="2"/>
</dbReference>
<dbReference type="EMBL" id="JAYMGO010000004">
    <property type="protein sequence ID" value="KAL1276421.1"/>
    <property type="molecule type" value="Genomic_DNA"/>
</dbReference>
<dbReference type="PRINTS" id="PR00453">
    <property type="entry name" value="VWFADOMAIN"/>
</dbReference>